<dbReference type="PANTHER" id="PTHR39185">
    <property type="entry name" value="SWARMING MOTILITY PROTEIN SWRD"/>
    <property type="match status" value="1"/>
</dbReference>
<accession>A6LMJ2</accession>
<dbReference type="STRING" id="391009.Tmel_1294"/>
<sequence length="73" mass="8602">MNKIILLTYLNKKKFYLNADYIEKIESLPDTTITLYNGKKYIVLETAEEVIEKVIEYKKEVLSIPPLYKDGEE</sequence>
<dbReference type="AlphaFoldDB" id="A6LMJ2"/>
<keyword evidence="1" id="KW-0969">Cilium</keyword>
<keyword evidence="1" id="KW-0282">Flagellum</keyword>
<keyword evidence="1" id="KW-0966">Cell projection</keyword>
<dbReference type="Pfam" id="PF06289">
    <property type="entry name" value="FlbD"/>
    <property type="match status" value="1"/>
</dbReference>
<reference evidence="1 2" key="2">
    <citation type="journal article" date="2009" name="Proc. Natl. Acad. Sci. U.S.A.">
        <title>On the chimeric nature, thermophilic origin, and phylogenetic placement of the Thermotogales.</title>
        <authorList>
            <person name="Zhaxybayeva O."/>
            <person name="Swithers K.S."/>
            <person name="Lapierre P."/>
            <person name="Fournier G.P."/>
            <person name="Bickhart D.M."/>
            <person name="DeBoy R.T."/>
            <person name="Nelson K.E."/>
            <person name="Nesbo C.L."/>
            <person name="Doolittle W.F."/>
            <person name="Gogarten J.P."/>
            <person name="Noll K.M."/>
        </authorList>
    </citation>
    <scope>NUCLEOTIDE SEQUENCE [LARGE SCALE GENOMIC DNA]</scope>
    <source>
        <strain evidence="2">DSM 12029 / CIP 104789 / BI429</strain>
    </source>
</reference>
<dbReference type="Proteomes" id="UP000001110">
    <property type="component" value="Chromosome"/>
</dbReference>
<dbReference type="InterPro" id="IPR009384">
    <property type="entry name" value="SwrD-like"/>
</dbReference>
<dbReference type="eggNOG" id="COG1582">
    <property type="taxonomic scope" value="Bacteria"/>
</dbReference>
<evidence type="ECO:0000313" key="2">
    <source>
        <dbReference type="Proteomes" id="UP000001110"/>
    </source>
</evidence>
<name>A6LMJ2_THEM4</name>
<dbReference type="HOGENOM" id="CLU_173020_1_0_0"/>
<organism evidence="1 2">
    <name type="scientific">Thermosipho melanesiensis (strain DSM 12029 / CIP 104789 / BI429)</name>
    <dbReference type="NCBI Taxonomy" id="391009"/>
    <lineage>
        <taxon>Bacteria</taxon>
        <taxon>Thermotogati</taxon>
        <taxon>Thermotogota</taxon>
        <taxon>Thermotogae</taxon>
        <taxon>Thermotogales</taxon>
        <taxon>Fervidobacteriaceae</taxon>
        <taxon>Thermosipho</taxon>
    </lineage>
</organism>
<evidence type="ECO:0000313" key="1">
    <source>
        <dbReference type="EMBL" id="ABR31143.1"/>
    </source>
</evidence>
<gene>
    <name evidence="1" type="ordered locus">Tmel_1294</name>
</gene>
<reference evidence="1 2" key="1">
    <citation type="submission" date="2007-05" db="EMBL/GenBank/DDBJ databases">
        <title>Complete sequence of Thermosipho melanesiensis BI429.</title>
        <authorList>
            <consortium name="US DOE Joint Genome Institute"/>
            <person name="Copeland A."/>
            <person name="Lucas S."/>
            <person name="Lapidus A."/>
            <person name="Barry K."/>
            <person name="Glavina del Rio T."/>
            <person name="Dalin E."/>
            <person name="Tice H."/>
            <person name="Pitluck S."/>
            <person name="Chertkov O."/>
            <person name="Brettin T."/>
            <person name="Bruce D."/>
            <person name="Detter J.C."/>
            <person name="Han C."/>
            <person name="Schmutz J."/>
            <person name="Larimer F."/>
            <person name="Land M."/>
            <person name="Hauser L."/>
            <person name="Kyrpides N."/>
            <person name="Mikhailova N."/>
            <person name="Nelson K."/>
            <person name="Gogarten J.P."/>
            <person name="Noll K."/>
            <person name="Richardson P."/>
        </authorList>
    </citation>
    <scope>NUCLEOTIDE SEQUENCE [LARGE SCALE GENOMIC DNA]</scope>
    <source>
        <strain evidence="2">DSM 12029 / CIP 104789 / BI429</strain>
    </source>
</reference>
<dbReference type="PANTHER" id="PTHR39185:SF1">
    <property type="entry name" value="SWARMING MOTILITY PROTEIN SWRD"/>
    <property type="match status" value="1"/>
</dbReference>
<proteinExistence type="predicted"/>
<dbReference type="KEGG" id="tme:Tmel_1294"/>
<dbReference type="EMBL" id="CP000716">
    <property type="protein sequence ID" value="ABR31143.1"/>
    <property type="molecule type" value="Genomic_DNA"/>
</dbReference>
<protein>
    <submittedName>
        <fullName evidence="1">Flagellar FlbD family protein</fullName>
    </submittedName>
</protein>